<sequence length="184" mass="19399">MLSLSLSFALVPTTVSVPKVTKNAAILTSKPVDASRRLMFGSFLLPFAAPIAAVVPFAADASGGATAGGAYLLSAKQRYNERVVAGSKKFVALSKNPDVPAIKEYFGDEQCYKDYSSAGYLLANAFRRSSSTAPDKLPSVQKWKAFAKEAEAIGKKPKSANFAGALAALDEYLAEVELPSAAEL</sequence>
<protein>
    <submittedName>
        <fullName evidence="2">Uncharacterized protein</fullName>
    </submittedName>
</protein>
<evidence type="ECO:0000256" key="1">
    <source>
        <dbReference type="SAM" id="SignalP"/>
    </source>
</evidence>
<dbReference type="OrthoDB" id="45939at2759"/>
<dbReference type="EMBL" id="BRXY01000009">
    <property type="protein sequence ID" value="GMH52182.1"/>
    <property type="molecule type" value="Genomic_DNA"/>
</dbReference>
<name>A0A9W6ZD19_9STRA</name>
<comment type="caution">
    <text evidence="2">The sequence shown here is derived from an EMBL/GenBank/DDBJ whole genome shotgun (WGS) entry which is preliminary data.</text>
</comment>
<proteinExistence type="predicted"/>
<accession>A0A9W6ZD19</accession>
<keyword evidence="3" id="KW-1185">Reference proteome</keyword>
<dbReference type="Proteomes" id="UP001165085">
    <property type="component" value="Unassembled WGS sequence"/>
</dbReference>
<dbReference type="AlphaFoldDB" id="A0A9W6ZD19"/>
<reference evidence="3" key="1">
    <citation type="journal article" date="2023" name="Commun. Biol.">
        <title>Genome analysis of Parmales, the sister group of diatoms, reveals the evolutionary specialization of diatoms from phago-mixotrophs to photoautotrophs.</title>
        <authorList>
            <person name="Ban H."/>
            <person name="Sato S."/>
            <person name="Yoshikawa S."/>
            <person name="Yamada K."/>
            <person name="Nakamura Y."/>
            <person name="Ichinomiya M."/>
            <person name="Sato N."/>
            <person name="Blanc-Mathieu R."/>
            <person name="Endo H."/>
            <person name="Kuwata A."/>
            <person name="Ogata H."/>
        </authorList>
    </citation>
    <scope>NUCLEOTIDE SEQUENCE [LARGE SCALE GENOMIC DNA]</scope>
    <source>
        <strain evidence="3">NIES 3701</strain>
    </source>
</reference>
<feature type="chain" id="PRO_5040744284" evidence="1">
    <location>
        <begin position="17"/>
        <end position="184"/>
    </location>
</feature>
<organism evidence="2 3">
    <name type="scientific">Triparma strigata</name>
    <dbReference type="NCBI Taxonomy" id="1606541"/>
    <lineage>
        <taxon>Eukaryota</taxon>
        <taxon>Sar</taxon>
        <taxon>Stramenopiles</taxon>
        <taxon>Ochrophyta</taxon>
        <taxon>Bolidophyceae</taxon>
        <taxon>Parmales</taxon>
        <taxon>Triparmaceae</taxon>
        <taxon>Triparma</taxon>
    </lineage>
</organism>
<evidence type="ECO:0000313" key="3">
    <source>
        <dbReference type="Proteomes" id="UP001165085"/>
    </source>
</evidence>
<feature type="signal peptide" evidence="1">
    <location>
        <begin position="1"/>
        <end position="16"/>
    </location>
</feature>
<gene>
    <name evidence="2" type="ORF">TrST_g7410</name>
</gene>
<evidence type="ECO:0000313" key="2">
    <source>
        <dbReference type="EMBL" id="GMH52182.1"/>
    </source>
</evidence>
<keyword evidence="1" id="KW-0732">Signal</keyword>